<dbReference type="GO" id="GO:0016887">
    <property type="term" value="F:ATP hydrolysis activity"/>
    <property type="evidence" value="ECO:0007669"/>
    <property type="project" value="InterPro"/>
</dbReference>
<gene>
    <name evidence="10" type="primary">sugC_1</name>
    <name evidence="10" type="ORF">PsAD2_02614</name>
</gene>
<keyword evidence="3" id="KW-0813">Transport</keyword>
<dbReference type="InterPro" id="IPR015855">
    <property type="entry name" value="ABC_transpr_MalK-like"/>
</dbReference>
<organism evidence="10 11">
    <name type="scientific">Pseudovibrio axinellae</name>
    <dbReference type="NCBI Taxonomy" id="989403"/>
    <lineage>
        <taxon>Bacteria</taxon>
        <taxon>Pseudomonadati</taxon>
        <taxon>Pseudomonadota</taxon>
        <taxon>Alphaproteobacteria</taxon>
        <taxon>Hyphomicrobiales</taxon>
        <taxon>Stappiaceae</taxon>
        <taxon>Pseudovibrio</taxon>
    </lineage>
</organism>
<evidence type="ECO:0000256" key="4">
    <source>
        <dbReference type="ARBA" id="ARBA00022475"/>
    </source>
</evidence>
<dbReference type="PANTHER" id="PTHR43875:SF15">
    <property type="entry name" value="TREHALOSE IMPORT ATP-BINDING PROTEIN SUGC"/>
    <property type="match status" value="1"/>
</dbReference>
<name>A0A165Y358_9HYPH</name>
<comment type="caution">
    <text evidence="10">The sequence shown here is derived from an EMBL/GenBank/DDBJ whole genome shotgun (WGS) entry which is preliminary data.</text>
</comment>
<dbReference type="InterPro" id="IPR003593">
    <property type="entry name" value="AAA+_ATPase"/>
</dbReference>
<dbReference type="GO" id="GO:0140359">
    <property type="term" value="F:ABC-type transporter activity"/>
    <property type="evidence" value="ECO:0007669"/>
    <property type="project" value="InterPro"/>
</dbReference>
<dbReference type="SUPFAM" id="SSF50331">
    <property type="entry name" value="MOP-like"/>
    <property type="match status" value="1"/>
</dbReference>
<dbReference type="RefSeq" id="WP_068006527.1">
    <property type="nucleotide sequence ID" value="NZ_FOFM01000017.1"/>
</dbReference>
<comment type="similarity">
    <text evidence="2">Belongs to the ABC transporter superfamily.</text>
</comment>
<dbReference type="PATRIC" id="fig|989403.3.peg.2796"/>
<keyword evidence="11" id="KW-1185">Reference proteome</keyword>
<keyword evidence="4" id="KW-1003">Cell membrane</keyword>
<dbReference type="FunFam" id="3.40.50.300:FF:000042">
    <property type="entry name" value="Maltose/maltodextrin ABC transporter, ATP-binding protein"/>
    <property type="match status" value="1"/>
</dbReference>
<evidence type="ECO:0000256" key="5">
    <source>
        <dbReference type="ARBA" id="ARBA00022741"/>
    </source>
</evidence>
<evidence type="ECO:0000256" key="2">
    <source>
        <dbReference type="ARBA" id="ARBA00005417"/>
    </source>
</evidence>
<dbReference type="InterPro" id="IPR003439">
    <property type="entry name" value="ABC_transporter-like_ATP-bd"/>
</dbReference>
<evidence type="ECO:0000259" key="9">
    <source>
        <dbReference type="PROSITE" id="PS50893"/>
    </source>
</evidence>
<dbReference type="InterPro" id="IPR008995">
    <property type="entry name" value="Mo/tungstate-bd_C_term_dom"/>
</dbReference>
<evidence type="ECO:0000256" key="1">
    <source>
        <dbReference type="ARBA" id="ARBA00004417"/>
    </source>
</evidence>
<dbReference type="GO" id="GO:0005524">
    <property type="term" value="F:ATP binding"/>
    <property type="evidence" value="ECO:0007669"/>
    <property type="project" value="UniProtKB-KW"/>
</dbReference>
<dbReference type="SUPFAM" id="SSF52540">
    <property type="entry name" value="P-loop containing nucleoside triphosphate hydrolases"/>
    <property type="match status" value="1"/>
</dbReference>
<dbReference type="EC" id="3.6.3.-" evidence="10"/>
<keyword evidence="8" id="KW-0472">Membrane</keyword>
<evidence type="ECO:0000256" key="3">
    <source>
        <dbReference type="ARBA" id="ARBA00022448"/>
    </source>
</evidence>
<dbReference type="GO" id="GO:0008643">
    <property type="term" value="P:carbohydrate transport"/>
    <property type="evidence" value="ECO:0007669"/>
    <property type="project" value="InterPro"/>
</dbReference>
<dbReference type="Gene3D" id="2.40.50.100">
    <property type="match status" value="1"/>
</dbReference>
<dbReference type="InterPro" id="IPR047641">
    <property type="entry name" value="ABC_transpr_MalK/UgpC-like"/>
</dbReference>
<evidence type="ECO:0000313" key="11">
    <source>
        <dbReference type="Proteomes" id="UP000076577"/>
    </source>
</evidence>
<accession>A0A165Y358</accession>
<evidence type="ECO:0000256" key="8">
    <source>
        <dbReference type="ARBA" id="ARBA00023136"/>
    </source>
</evidence>
<proteinExistence type="inferred from homology"/>
<sequence>MSQIDLKNISKSWGDKPAVDGLNLSIANGELVALLGPSGCGKSTTLMMLAGIYAPTSGDILFDGERVNDVEPKDRNVGIVFQSYALYPNMSVEDNILFPLRFKGKVGENERRQAREMAELVEIGALLERRPAQLSGGQQQRVALARALIKRPNLLLLDEPLSNLDATLRMTMRTEIKRLQRELGVTTILVTHDQLEATTMADRVVCMNAGSIEQSGSADDLYLRPTSLFIAGFIGSPQMNLLPATAKGTNLACGSVQMGIAGMLEGDVMLGLRPEHLHFAEQGFAGEVIGVEPMGREVLYAVRTDLGVLRVLEVGALPRLQAGDGVKIAVDTDKAVLFDRTDGQRTQHRLAA</sequence>
<dbReference type="AlphaFoldDB" id="A0A165Y358"/>
<dbReference type="SMART" id="SM00382">
    <property type="entry name" value="AAA"/>
    <property type="match status" value="1"/>
</dbReference>
<dbReference type="Pfam" id="PF08402">
    <property type="entry name" value="TOBE_2"/>
    <property type="match status" value="1"/>
</dbReference>
<dbReference type="PROSITE" id="PS00211">
    <property type="entry name" value="ABC_TRANSPORTER_1"/>
    <property type="match status" value="1"/>
</dbReference>
<feature type="domain" description="ABC transporter" evidence="9">
    <location>
        <begin position="4"/>
        <end position="234"/>
    </location>
</feature>
<dbReference type="InterPro" id="IPR012340">
    <property type="entry name" value="NA-bd_OB-fold"/>
</dbReference>
<dbReference type="GO" id="GO:0055052">
    <property type="term" value="C:ATP-binding cassette (ABC) transporter complex, substrate-binding subunit-containing"/>
    <property type="evidence" value="ECO:0007669"/>
    <property type="project" value="TreeGrafter"/>
</dbReference>
<dbReference type="Gene3D" id="2.40.50.140">
    <property type="entry name" value="Nucleic acid-binding proteins"/>
    <property type="match status" value="1"/>
</dbReference>
<evidence type="ECO:0000256" key="7">
    <source>
        <dbReference type="ARBA" id="ARBA00022967"/>
    </source>
</evidence>
<evidence type="ECO:0000313" key="10">
    <source>
        <dbReference type="EMBL" id="KZL18390.1"/>
    </source>
</evidence>
<dbReference type="PROSITE" id="PS50893">
    <property type="entry name" value="ABC_TRANSPORTER_2"/>
    <property type="match status" value="1"/>
</dbReference>
<dbReference type="STRING" id="989403.SAMN05421798_11728"/>
<dbReference type="Gene3D" id="3.40.50.300">
    <property type="entry name" value="P-loop containing nucleotide triphosphate hydrolases"/>
    <property type="match status" value="1"/>
</dbReference>
<dbReference type="OrthoDB" id="8188565at2"/>
<dbReference type="InterPro" id="IPR017871">
    <property type="entry name" value="ABC_transporter-like_CS"/>
</dbReference>
<keyword evidence="5" id="KW-0547">Nucleotide-binding</keyword>
<dbReference type="CDD" id="cd03301">
    <property type="entry name" value="ABC_MalK_N"/>
    <property type="match status" value="1"/>
</dbReference>
<evidence type="ECO:0000256" key="6">
    <source>
        <dbReference type="ARBA" id="ARBA00022840"/>
    </source>
</evidence>
<comment type="subcellular location">
    <subcellularLocation>
        <location evidence="1">Cell inner membrane</location>
        <topology evidence="1">Peripheral membrane protein</topology>
    </subcellularLocation>
</comment>
<dbReference type="Pfam" id="PF00005">
    <property type="entry name" value="ABC_tran"/>
    <property type="match status" value="1"/>
</dbReference>
<reference evidence="10 11" key="1">
    <citation type="journal article" date="2016" name="Front. Microbiol.">
        <title>Comparative Genomic Analysis Reveals a Diverse Repertoire of Genes Involved in Prokaryote-Eukaryote Interactions within the Pseudovibrio Genus.</title>
        <authorList>
            <person name="Romano S."/>
            <person name="Fernandez-Guerra A."/>
            <person name="Reen F.J."/>
            <person name="Glockner F.O."/>
            <person name="Crowley S.P."/>
            <person name="O'Sullivan O."/>
            <person name="Cotter P.D."/>
            <person name="Adams C."/>
            <person name="Dobson A.D."/>
            <person name="O'Gara F."/>
        </authorList>
    </citation>
    <scope>NUCLEOTIDE SEQUENCE [LARGE SCALE GENOMIC DNA]</scope>
    <source>
        <strain evidence="10 11">Ad2</strain>
    </source>
</reference>
<protein>
    <submittedName>
        <fullName evidence="10">Trehalose import ATP-binding protein SugC</fullName>
        <ecNumber evidence="10">3.6.3.-</ecNumber>
    </submittedName>
</protein>
<keyword evidence="6 10" id="KW-0067">ATP-binding</keyword>
<dbReference type="InterPro" id="IPR013611">
    <property type="entry name" value="Transp-assoc_OB_typ2"/>
</dbReference>
<dbReference type="PANTHER" id="PTHR43875">
    <property type="entry name" value="MALTODEXTRIN IMPORT ATP-BINDING PROTEIN MSMX"/>
    <property type="match status" value="1"/>
</dbReference>
<keyword evidence="10" id="KW-0378">Hydrolase</keyword>
<dbReference type="EMBL" id="LMCB01000022">
    <property type="protein sequence ID" value="KZL18390.1"/>
    <property type="molecule type" value="Genomic_DNA"/>
</dbReference>
<keyword evidence="7" id="KW-1278">Translocase</keyword>
<dbReference type="InterPro" id="IPR027417">
    <property type="entry name" value="P-loop_NTPase"/>
</dbReference>
<dbReference type="Proteomes" id="UP000076577">
    <property type="component" value="Unassembled WGS sequence"/>
</dbReference>